<dbReference type="AlphaFoldDB" id="A0A919KB85"/>
<dbReference type="InterPro" id="IPR027417">
    <property type="entry name" value="P-loop_NTPase"/>
</dbReference>
<dbReference type="Proteomes" id="UP000636960">
    <property type="component" value="Unassembled WGS sequence"/>
</dbReference>
<keyword evidence="2" id="KW-0067">ATP-binding</keyword>
<dbReference type="Pfam" id="PF00931">
    <property type="entry name" value="NB-ARC"/>
    <property type="match status" value="1"/>
</dbReference>
<dbReference type="PANTHER" id="PTHR46082:SF6">
    <property type="entry name" value="AAA+ ATPASE DOMAIN-CONTAINING PROTEIN-RELATED"/>
    <property type="match status" value="1"/>
</dbReference>
<dbReference type="GO" id="GO:0005524">
    <property type="term" value="F:ATP binding"/>
    <property type="evidence" value="ECO:0007669"/>
    <property type="project" value="UniProtKB-KW"/>
</dbReference>
<dbReference type="Gene3D" id="3.40.50.300">
    <property type="entry name" value="P-loop containing nucleotide triphosphate hydrolases"/>
    <property type="match status" value="1"/>
</dbReference>
<dbReference type="PANTHER" id="PTHR46082">
    <property type="entry name" value="ATP/GTP-BINDING PROTEIN-RELATED"/>
    <property type="match status" value="1"/>
</dbReference>
<proteinExistence type="predicted"/>
<dbReference type="InterPro" id="IPR035897">
    <property type="entry name" value="Toll_tir_struct_dom_sf"/>
</dbReference>
<gene>
    <name evidence="2" type="ORF">Ari01nite_97600</name>
</gene>
<dbReference type="PROSITE" id="PS50104">
    <property type="entry name" value="TIR"/>
    <property type="match status" value="1"/>
</dbReference>
<dbReference type="SUPFAM" id="SSF52200">
    <property type="entry name" value="Toll/Interleukin receptor TIR domain"/>
    <property type="match status" value="1"/>
</dbReference>
<keyword evidence="2" id="KW-0547">Nucleotide-binding</keyword>
<dbReference type="InterPro" id="IPR002182">
    <property type="entry name" value="NB-ARC"/>
</dbReference>
<dbReference type="Gene3D" id="3.40.50.10140">
    <property type="entry name" value="Toll/interleukin-1 receptor homology (TIR) domain"/>
    <property type="match status" value="1"/>
</dbReference>
<dbReference type="EMBL" id="BOMV01000128">
    <property type="protein sequence ID" value="GIF02296.1"/>
    <property type="molecule type" value="Genomic_DNA"/>
</dbReference>
<evidence type="ECO:0000313" key="3">
    <source>
        <dbReference type="Proteomes" id="UP000636960"/>
    </source>
</evidence>
<dbReference type="Pfam" id="PF13676">
    <property type="entry name" value="TIR_2"/>
    <property type="match status" value="1"/>
</dbReference>
<sequence>MMSAANRVGRVDFFVSYAGSDRPWAEWAAHQLEVAGYSVELDVWDWEVGSNFVLNMDGALERARQVLVLCSSAYFDRERFTTDEWTAVQAGTLDRDGPRRLVPVRVEDVRPPRILAPLIYRDLFGLEEDSARAALLEAVGGSRRRPTLPPFPSAPPAVQTASPRLPGVLPSVWNVPRRHPAFTGREALLARLRDRLTSGSRAVVQALHGMGGVGKTQLAIEYAHLFAGEYTLVWWINAERGELIDEQIAALATAANWANASSTRTATAKYVLDRLRTMSHWLLVFDNAEDADQLALSLPSGQGHIIITSRGNHLTGLAAPIPIDVFTRSESLAMLKQYLPMTTDDDMDGLAAAVEDLPLALTQAASLISETRMTVRDYLLELRQHGAELLSVGKPPGYPVPLGAGVETSLRSLNNEDPAAVQLLHLCAFMAPEPIPVVWFNAAPVGVLAEPLATVVTGRLAFRRTLGRLARFGLARITETTVQLHRFTQAVLRDQCHRAPGNQDQHCVEQIAAAAVPADDVGNPASWPSWAALLPHLLALDPANAGPELRSAGLQAVLHLGRRGQFQVVSDILQIWHEAWLNRLGPEHRDVLAAAHHLTAHLRELGEYQRARTLGEETLAVSRLSLGDDHPIPLGQTSELGIILYEMGEYEPAHSLVESALTRRRRVLGEDHPDTLMSAHHLGLILSAVGKHDESLSLNEDTVARRRRVLGDDDHLHTITVTINLAESLRHQGQHDQARLIDEENQERAVRVLGPDHPATLMIALNVAADVRYRGDPAEAYRRDKDTVSRTKTTLGEDHPETLYAMESLAADLRALGEYEQARQLDEETLSRRRRVLGENHPDTLQSVEHLTLDLHESDS</sequence>
<evidence type="ECO:0000259" key="1">
    <source>
        <dbReference type="PROSITE" id="PS50104"/>
    </source>
</evidence>
<keyword evidence="3" id="KW-1185">Reference proteome</keyword>
<dbReference type="Gene3D" id="1.25.40.10">
    <property type="entry name" value="Tetratricopeptide repeat domain"/>
    <property type="match status" value="2"/>
</dbReference>
<dbReference type="SUPFAM" id="SSF52540">
    <property type="entry name" value="P-loop containing nucleoside triphosphate hydrolases"/>
    <property type="match status" value="1"/>
</dbReference>
<protein>
    <submittedName>
        <fullName evidence="2">ATP-binding protein</fullName>
    </submittedName>
</protein>
<dbReference type="SMART" id="SM00255">
    <property type="entry name" value="TIR"/>
    <property type="match status" value="1"/>
</dbReference>
<name>A0A919KB85_9ACTN</name>
<dbReference type="SUPFAM" id="SSF48452">
    <property type="entry name" value="TPR-like"/>
    <property type="match status" value="3"/>
</dbReference>
<dbReference type="GO" id="GO:0043531">
    <property type="term" value="F:ADP binding"/>
    <property type="evidence" value="ECO:0007669"/>
    <property type="project" value="InterPro"/>
</dbReference>
<dbReference type="Pfam" id="PF13424">
    <property type="entry name" value="TPR_12"/>
    <property type="match status" value="2"/>
</dbReference>
<comment type="caution">
    <text evidence="2">The sequence shown here is derived from an EMBL/GenBank/DDBJ whole genome shotgun (WGS) entry which is preliminary data.</text>
</comment>
<dbReference type="InterPro" id="IPR011990">
    <property type="entry name" value="TPR-like_helical_dom_sf"/>
</dbReference>
<organism evidence="2 3">
    <name type="scientific">Paractinoplanes rishiriensis</name>
    <dbReference type="NCBI Taxonomy" id="1050105"/>
    <lineage>
        <taxon>Bacteria</taxon>
        <taxon>Bacillati</taxon>
        <taxon>Actinomycetota</taxon>
        <taxon>Actinomycetes</taxon>
        <taxon>Micromonosporales</taxon>
        <taxon>Micromonosporaceae</taxon>
        <taxon>Paractinoplanes</taxon>
    </lineage>
</organism>
<dbReference type="InterPro" id="IPR000157">
    <property type="entry name" value="TIR_dom"/>
</dbReference>
<accession>A0A919KB85</accession>
<reference evidence="2" key="1">
    <citation type="submission" date="2021-01" db="EMBL/GenBank/DDBJ databases">
        <title>Whole genome shotgun sequence of Actinoplanes rishiriensis NBRC 108556.</title>
        <authorList>
            <person name="Komaki H."/>
            <person name="Tamura T."/>
        </authorList>
    </citation>
    <scope>NUCLEOTIDE SEQUENCE</scope>
    <source>
        <strain evidence="2">NBRC 108556</strain>
    </source>
</reference>
<dbReference type="NCBIfam" id="NF040586">
    <property type="entry name" value="FxSxx_TPR"/>
    <property type="match status" value="1"/>
</dbReference>
<dbReference type="GO" id="GO:0007165">
    <property type="term" value="P:signal transduction"/>
    <property type="evidence" value="ECO:0007669"/>
    <property type="project" value="InterPro"/>
</dbReference>
<dbReference type="InterPro" id="IPR053137">
    <property type="entry name" value="NLR-like"/>
</dbReference>
<feature type="domain" description="TIR" evidence="1">
    <location>
        <begin position="9"/>
        <end position="143"/>
    </location>
</feature>
<evidence type="ECO:0000313" key="2">
    <source>
        <dbReference type="EMBL" id="GIF02296.1"/>
    </source>
</evidence>
<dbReference type="Pfam" id="PF13374">
    <property type="entry name" value="TPR_10"/>
    <property type="match status" value="2"/>
</dbReference>
<dbReference type="RefSeq" id="WP_239163687.1">
    <property type="nucleotide sequence ID" value="NZ_BOMV01000128.1"/>
</dbReference>